<gene>
    <name evidence="2" type="ORF">F2Q68_00005023</name>
</gene>
<evidence type="ECO:0000256" key="1">
    <source>
        <dbReference type="SAM" id="MobiDB-lite"/>
    </source>
</evidence>
<name>A0A8S9J7R9_BRACR</name>
<protein>
    <submittedName>
        <fullName evidence="2">Uncharacterized protein</fullName>
    </submittedName>
</protein>
<dbReference type="EMBL" id="QGKW02001660">
    <property type="protein sequence ID" value="KAF2578360.1"/>
    <property type="molecule type" value="Genomic_DNA"/>
</dbReference>
<evidence type="ECO:0000313" key="2">
    <source>
        <dbReference type="EMBL" id="KAF2578360.1"/>
    </source>
</evidence>
<dbReference type="Proteomes" id="UP000712281">
    <property type="component" value="Unassembled WGS sequence"/>
</dbReference>
<accession>A0A8S9J7R9</accession>
<comment type="caution">
    <text evidence="2">The sequence shown here is derived from an EMBL/GenBank/DDBJ whole genome shotgun (WGS) entry which is preliminary data.</text>
</comment>
<evidence type="ECO:0000313" key="3">
    <source>
        <dbReference type="Proteomes" id="UP000712281"/>
    </source>
</evidence>
<sequence length="90" mass="9956">MLEAPDNRSRTTKHQSPTHQTGRLDRASPPTRQTGELDRASRQTGQIGDLDRTHCLNPILVAPSSVIGSNRLLFRLEGDSDLSYKMATVN</sequence>
<feature type="region of interest" description="Disordered" evidence="1">
    <location>
        <begin position="1"/>
        <end position="50"/>
    </location>
</feature>
<organism evidence="2 3">
    <name type="scientific">Brassica cretica</name>
    <name type="common">Mustard</name>
    <dbReference type="NCBI Taxonomy" id="69181"/>
    <lineage>
        <taxon>Eukaryota</taxon>
        <taxon>Viridiplantae</taxon>
        <taxon>Streptophyta</taxon>
        <taxon>Embryophyta</taxon>
        <taxon>Tracheophyta</taxon>
        <taxon>Spermatophyta</taxon>
        <taxon>Magnoliopsida</taxon>
        <taxon>eudicotyledons</taxon>
        <taxon>Gunneridae</taxon>
        <taxon>Pentapetalae</taxon>
        <taxon>rosids</taxon>
        <taxon>malvids</taxon>
        <taxon>Brassicales</taxon>
        <taxon>Brassicaceae</taxon>
        <taxon>Brassiceae</taxon>
        <taxon>Brassica</taxon>
    </lineage>
</organism>
<dbReference type="AlphaFoldDB" id="A0A8S9J7R9"/>
<reference evidence="2" key="1">
    <citation type="submission" date="2019-12" db="EMBL/GenBank/DDBJ databases">
        <title>Genome sequencing and annotation of Brassica cretica.</title>
        <authorList>
            <person name="Studholme D.J."/>
            <person name="Sarris P.F."/>
        </authorList>
    </citation>
    <scope>NUCLEOTIDE SEQUENCE</scope>
    <source>
        <strain evidence="2">PFS-001/15</strain>
        <tissue evidence="2">Leaf</tissue>
    </source>
</reference>
<proteinExistence type="predicted"/>